<sequence length="125" mass="13238">MGTTSSFLRRSARHPSGHPCPRHSPLLRAARCALSSFRLPSGASYAVIRSLLPPQPGPPPGRIMLTPSLLLGPARPPSMNPLAITPPWARAPVPAPVWVQSLPFGPILTLSLPSLRLSASLSFLA</sequence>
<gene>
    <name evidence="2" type="ORF">BD311DRAFT_425550</name>
</gene>
<accession>A0A4Q9MKW8</accession>
<reference evidence="2" key="1">
    <citation type="submission" date="2019-01" db="EMBL/GenBank/DDBJ databases">
        <title>Draft genome sequences of three monokaryotic isolates of the white-rot basidiomycete fungus Dichomitus squalens.</title>
        <authorList>
            <consortium name="DOE Joint Genome Institute"/>
            <person name="Lopez S.C."/>
            <person name="Andreopoulos B."/>
            <person name="Pangilinan J."/>
            <person name="Lipzen A."/>
            <person name="Riley R."/>
            <person name="Ahrendt S."/>
            <person name="Ng V."/>
            <person name="Barry K."/>
            <person name="Daum C."/>
            <person name="Grigoriev I.V."/>
            <person name="Hilden K.S."/>
            <person name="Makela M.R."/>
            <person name="de Vries R.P."/>
        </authorList>
    </citation>
    <scope>NUCLEOTIDE SEQUENCE [LARGE SCALE GENOMIC DNA]</scope>
    <source>
        <strain evidence="2">OM18370.1</strain>
    </source>
</reference>
<name>A0A4Q9MKW8_9APHY</name>
<feature type="region of interest" description="Disordered" evidence="1">
    <location>
        <begin position="1"/>
        <end position="23"/>
    </location>
</feature>
<proteinExistence type="predicted"/>
<dbReference type="EMBL" id="ML143443">
    <property type="protein sequence ID" value="TBU26626.1"/>
    <property type="molecule type" value="Genomic_DNA"/>
</dbReference>
<protein>
    <submittedName>
        <fullName evidence="2">Uncharacterized protein</fullName>
    </submittedName>
</protein>
<dbReference type="Proteomes" id="UP000292957">
    <property type="component" value="Unassembled WGS sequence"/>
</dbReference>
<evidence type="ECO:0000313" key="2">
    <source>
        <dbReference type="EMBL" id="TBU26626.1"/>
    </source>
</evidence>
<evidence type="ECO:0000256" key="1">
    <source>
        <dbReference type="SAM" id="MobiDB-lite"/>
    </source>
</evidence>
<organism evidence="2">
    <name type="scientific">Dichomitus squalens</name>
    <dbReference type="NCBI Taxonomy" id="114155"/>
    <lineage>
        <taxon>Eukaryota</taxon>
        <taxon>Fungi</taxon>
        <taxon>Dikarya</taxon>
        <taxon>Basidiomycota</taxon>
        <taxon>Agaricomycotina</taxon>
        <taxon>Agaricomycetes</taxon>
        <taxon>Polyporales</taxon>
        <taxon>Polyporaceae</taxon>
        <taxon>Dichomitus</taxon>
    </lineage>
</organism>
<dbReference type="AlphaFoldDB" id="A0A4Q9MKW8"/>